<dbReference type="EMBL" id="OOIN01000033">
    <property type="protein sequence ID" value="SPO30458.1"/>
    <property type="molecule type" value="Genomic_DNA"/>
</dbReference>
<proteinExistence type="inferred from homology"/>
<dbReference type="SUPFAM" id="SSF48452">
    <property type="entry name" value="TPR-like"/>
    <property type="match status" value="1"/>
</dbReference>
<dbReference type="AlphaFoldDB" id="A0A5C3EIR8"/>
<sequence length="867" mass="96011">MSFNPVAMLAERTCGPIYNAIDTGNNSLAIRHADKILQSQPDLALASSLKALALVRSGKRDEASDICTKLVMRGLRKGEENALTPLTWTLSRLGRADDEIALLEAAVKTSPNDESLSRQTFFALIKSQAFQKAQQLALRMHKSFSPRKQNKGRFADEYFWWSILSYLLLARDPNASGAALALPLSQRMIEKQIENKPFSLNDEEALCLLLQVLIRQGKEKDAFDLIATEGSVGHTLCDRNLSLEFTRTDLARKLQNWKFVEESCWARIDGGSRNWAHFTGYLDAAEQLGKDRIVAAQKKINVLLSTKGAVKDRSIRLSELEVIRKRLSIGDQDADAQLLSKALSYFDTFASKACCHEDLLPYLGVLSTESRASLAEELKKKVRPLPIKTELELRINISIAKITRTVQPASTLTEESEATLSASFFKQYMDGLSVGASLPETEMQPADDLALLGAQALLSSYNLSKGRNLDHLYQVIALLEFALTKSKKGYQLRMLLIRAYVLAGAFDRAGIHYGLIGLKSVQADTLSHLISERCSCFSSVPSTASKPDDGLYKMLVRTLSTSQAIYEENTSSTPDMISKALEHGIYSRVEEFVDFGEALERSLQRQVLRLEESRAHLHNRQNFKDEAQRNSFEMGIEKAVHAVLEDAKMGLKDQRDFEVLVNYQPLETDSVEELTQVGPRVDDGWVRCVAFTLSGVAGQVSVTESDLAKLTVAEKALVNVVGSCRSGSMDEKLLLEMLERSKESARVVIDAGAGRTGAGINGLIRPVDVVHQIGLTLEAIYHIHSQLTEESKSTCKTHLAEIATLVNHLSRTSASTSNAIEVKVLEQGFETLGKEKVVQMVQIAKENVARSWTKIFGNLRDALRDAL</sequence>
<organism evidence="2 3">
    <name type="scientific">Ustilago trichophora</name>
    <dbReference type="NCBI Taxonomy" id="86804"/>
    <lineage>
        <taxon>Eukaryota</taxon>
        <taxon>Fungi</taxon>
        <taxon>Dikarya</taxon>
        <taxon>Basidiomycota</taxon>
        <taxon>Ustilaginomycotina</taxon>
        <taxon>Ustilaginomycetes</taxon>
        <taxon>Ustilaginales</taxon>
        <taxon>Ustilaginaceae</taxon>
        <taxon>Ustilago</taxon>
    </lineage>
</organism>
<dbReference type="PANTHER" id="PTHR22767:SF3">
    <property type="entry name" value="N-ALPHA-ACETYLTRANSFERASE 25, NATB AUXILIARY SUBUNIT"/>
    <property type="match status" value="1"/>
</dbReference>
<reference evidence="2 3" key="1">
    <citation type="submission" date="2018-03" db="EMBL/GenBank/DDBJ databases">
        <authorList>
            <person name="Guldener U."/>
        </authorList>
    </citation>
    <scope>NUCLEOTIDE SEQUENCE [LARGE SCALE GENOMIC DNA]</scope>
    <source>
        <strain evidence="2 3">NBRC100155</strain>
    </source>
</reference>
<evidence type="ECO:0000313" key="3">
    <source>
        <dbReference type="Proteomes" id="UP000324022"/>
    </source>
</evidence>
<name>A0A5C3EIR8_9BASI</name>
<dbReference type="Gene3D" id="1.25.40.1040">
    <property type="match status" value="1"/>
</dbReference>
<comment type="similarity">
    <text evidence="1">Belongs to the MDM20/NAA25 family.</text>
</comment>
<dbReference type="InterPro" id="IPR011990">
    <property type="entry name" value="TPR-like_helical_dom_sf"/>
</dbReference>
<keyword evidence="2" id="KW-0808">Transferase</keyword>
<evidence type="ECO:0000256" key="1">
    <source>
        <dbReference type="ARBA" id="ARBA00006298"/>
    </source>
</evidence>
<dbReference type="InterPro" id="IPR019183">
    <property type="entry name" value="NAA25_NatB_aux_su"/>
</dbReference>
<dbReference type="GO" id="GO:0016740">
    <property type="term" value="F:transferase activity"/>
    <property type="evidence" value="ECO:0007669"/>
    <property type="project" value="UniProtKB-KW"/>
</dbReference>
<keyword evidence="3" id="KW-1185">Reference proteome</keyword>
<dbReference type="OrthoDB" id="1874341at2759"/>
<dbReference type="Pfam" id="PF09797">
    <property type="entry name" value="NatB_MDM20"/>
    <property type="match status" value="1"/>
</dbReference>
<protein>
    <submittedName>
        <fullName evidence="2">Related to MDM20 ### non-catalytic subunit of the NatB N-terminal acetyltransferase</fullName>
    </submittedName>
</protein>
<evidence type="ECO:0000313" key="2">
    <source>
        <dbReference type="EMBL" id="SPO30458.1"/>
    </source>
</evidence>
<dbReference type="PANTHER" id="PTHR22767">
    <property type="entry name" value="N-TERMINAL ACETYLTRANSFERASE-RELATED"/>
    <property type="match status" value="1"/>
</dbReference>
<dbReference type="Proteomes" id="UP000324022">
    <property type="component" value="Unassembled WGS sequence"/>
</dbReference>
<accession>A0A5C3EIR8</accession>
<dbReference type="GO" id="GO:0031416">
    <property type="term" value="C:NatB complex"/>
    <property type="evidence" value="ECO:0007669"/>
    <property type="project" value="TreeGrafter"/>
</dbReference>
<gene>
    <name evidence="2" type="ORF">UTRI_06388</name>
</gene>